<accession>A0ABU5J2U0</accession>
<feature type="domain" description="Na+-translocating membrane potential-generating system MpsC" evidence="1">
    <location>
        <begin position="15"/>
        <end position="110"/>
    </location>
</feature>
<name>A0ABU5J2U0_9BACI</name>
<gene>
    <name evidence="2" type="ORF">SM124_18340</name>
</gene>
<evidence type="ECO:0000259" key="1">
    <source>
        <dbReference type="Pfam" id="PF10057"/>
    </source>
</evidence>
<comment type="caution">
    <text evidence="2">The sequence shown here is derived from an EMBL/GenBank/DDBJ whole genome shotgun (WGS) entry which is preliminary data.</text>
</comment>
<proteinExistence type="predicted"/>
<dbReference type="Proteomes" id="UP001290455">
    <property type="component" value="Unassembled WGS sequence"/>
</dbReference>
<dbReference type="RefSeq" id="WP_322447972.1">
    <property type="nucleotide sequence ID" value="NZ_JAXOFX010000015.1"/>
</dbReference>
<feature type="domain" description="Na+-translocating membrane potential-generating system MpsC" evidence="1">
    <location>
        <begin position="137"/>
        <end position="229"/>
    </location>
</feature>
<sequence>MNNRYSSYHEDLLLLSSTLSKMLKRSFGKGPETCFVTLHSNQLTVYLRNYITPAEEVLLEAGQSSLALDFRSKVMESVFLEFAKEAIDALGINLDHFYSDWDYDKNTGILLLEEESTIRELESKSDSLLKERLFERISQVSTQVHKMPNQLELVRINQNLILIECQGFMLQIEKLLFEKGHLDILQERSKEIKDLYLSNQSLFENILGRNVIGLFMLWDYHKDRFFIYFDLQ</sequence>
<evidence type="ECO:0000313" key="2">
    <source>
        <dbReference type="EMBL" id="MDZ5473680.1"/>
    </source>
</evidence>
<reference evidence="2 3" key="1">
    <citation type="submission" date="2023-11" db="EMBL/GenBank/DDBJ databases">
        <title>Bacillus jintuensis, isolated from a mudflat on the Beibu Gulf coast.</title>
        <authorList>
            <person name="Li M."/>
        </authorList>
    </citation>
    <scope>NUCLEOTIDE SEQUENCE [LARGE SCALE GENOMIC DNA]</scope>
    <source>
        <strain evidence="2 3">31A1R</strain>
    </source>
</reference>
<dbReference type="InterPro" id="IPR018745">
    <property type="entry name" value="MpsC"/>
</dbReference>
<evidence type="ECO:0000313" key="3">
    <source>
        <dbReference type="Proteomes" id="UP001290455"/>
    </source>
</evidence>
<dbReference type="Pfam" id="PF10057">
    <property type="entry name" value="MpsC"/>
    <property type="match status" value="2"/>
</dbReference>
<keyword evidence="3" id="KW-1185">Reference proteome</keyword>
<protein>
    <submittedName>
        <fullName evidence="2">Na-translocating system protein MpsC family protein</fullName>
    </submittedName>
</protein>
<organism evidence="2 3">
    <name type="scientific">Robertmurraya mangrovi</name>
    <dbReference type="NCBI Taxonomy" id="3098077"/>
    <lineage>
        <taxon>Bacteria</taxon>
        <taxon>Bacillati</taxon>
        <taxon>Bacillota</taxon>
        <taxon>Bacilli</taxon>
        <taxon>Bacillales</taxon>
        <taxon>Bacillaceae</taxon>
        <taxon>Robertmurraya</taxon>
    </lineage>
</organism>
<dbReference type="EMBL" id="JAXOFX010000015">
    <property type="protein sequence ID" value="MDZ5473680.1"/>
    <property type="molecule type" value="Genomic_DNA"/>
</dbReference>